<feature type="compositionally biased region" description="Low complexity" evidence="1">
    <location>
        <begin position="36"/>
        <end position="54"/>
    </location>
</feature>
<gene>
    <name evidence="3" type="ORF">D3879_23405</name>
</gene>
<dbReference type="Proteomes" id="UP000284021">
    <property type="component" value="Unassembled WGS sequence"/>
</dbReference>
<feature type="region of interest" description="Disordered" evidence="1">
    <location>
        <begin position="30"/>
        <end position="139"/>
    </location>
</feature>
<evidence type="ECO:0000256" key="1">
    <source>
        <dbReference type="SAM" id="MobiDB-lite"/>
    </source>
</evidence>
<feature type="signal peptide" evidence="2">
    <location>
        <begin position="1"/>
        <end position="27"/>
    </location>
</feature>
<feature type="compositionally biased region" description="Basic and acidic residues" evidence="1">
    <location>
        <begin position="92"/>
        <end position="101"/>
    </location>
</feature>
<dbReference type="OrthoDB" id="9778934at2"/>
<dbReference type="SUPFAM" id="SSF56935">
    <property type="entry name" value="Porins"/>
    <property type="match status" value="1"/>
</dbReference>
<keyword evidence="4" id="KW-1185">Reference proteome</keyword>
<accession>A0A418X8J3</accession>
<reference evidence="3 4" key="1">
    <citation type="submission" date="2018-09" db="EMBL/GenBank/DDBJ databases">
        <authorList>
            <person name="Zhu H."/>
        </authorList>
    </citation>
    <scope>NUCLEOTIDE SEQUENCE [LARGE SCALE GENOMIC DNA]</scope>
    <source>
        <strain evidence="3 4">K1S02-6</strain>
    </source>
</reference>
<evidence type="ECO:0000256" key="2">
    <source>
        <dbReference type="SAM" id="SignalP"/>
    </source>
</evidence>
<evidence type="ECO:0000313" key="3">
    <source>
        <dbReference type="EMBL" id="RJG08812.1"/>
    </source>
</evidence>
<dbReference type="GO" id="GO:0005507">
    <property type="term" value="F:copper ion binding"/>
    <property type="evidence" value="ECO:0007669"/>
    <property type="project" value="InterPro"/>
</dbReference>
<comment type="caution">
    <text evidence="3">The sequence shown here is derived from an EMBL/GenBank/DDBJ whole genome shotgun (WGS) entry which is preliminary data.</text>
</comment>
<dbReference type="GO" id="GO:0006878">
    <property type="term" value="P:intracellular copper ion homeostasis"/>
    <property type="evidence" value="ECO:0007669"/>
    <property type="project" value="InterPro"/>
</dbReference>
<protein>
    <submittedName>
        <fullName evidence="3">Copper resistance protein B</fullName>
    </submittedName>
</protein>
<keyword evidence="2" id="KW-0732">Signal</keyword>
<sequence length="370" mass="40364">MTSRFSRPTLMALAVSFSTVTAGLANAAEPMDHSVHSSSPAPAAVEVKPASKAESTPPKQTDSNSAQMDHSAMGHGSMESMDHSKMGSMDHSAMDHSKMNHEQMGQGQSDAMDHGSMDHSQMNHGSADEGPRTTSRTPIPVLTDADREAAFPPLPGHAVHDKQLNSFFLLDQLEYQDADEGSTLNWDAIGWIGGDVDRLWLRSEGERTNGVTEEAEIQALWGHSIGPWWDVVTGVRQDFKPGSAQTWGAFGIQGMALYAFEAEATAFIGENGQTAARLEGDYDILLTNRLILQPTAEVNFYGKNDPERGIGSGLANTEVGLRLRYEIRREFAPYIGVTWNRSYGNTADLASDEGEDDNEARFVAGIRMWF</sequence>
<dbReference type="InterPro" id="IPR007939">
    <property type="entry name" value="Cu-R_B_prcur"/>
</dbReference>
<feature type="chain" id="PRO_5019017577" evidence="2">
    <location>
        <begin position="28"/>
        <end position="370"/>
    </location>
</feature>
<feature type="compositionally biased region" description="Polar residues" evidence="1">
    <location>
        <begin position="57"/>
        <end position="68"/>
    </location>
</feature>
<organism evidence="3 4">
    <name type="scientific">Pseudomonas cavernicola</name>
    <dbReference type="NCBI Taxonomy" id="2320866"/>
    <lineage>
        <taxon>Bacteria</taxon>
        <taxon>Pseudomonadati</taxon>
        <taxon>Pseudomonadota</taxon>
        <taxon>Gammaproteobacteria</taxon>
        <taxon>Pseudomonadales</taxon>
        <taxon>Pseudomonadaceae</taxon>
        <taxon>Pseudomonas</taxon>
    </lineage>
</organism>
<name>A0A418X8J3_9PSED</name>
<proteinExistence type="predicted"/>
<dbReference type="AlphaFoldDB" id="A0A418X8J3"/>
<dbReference type="Pfam" id="PF05275">
    <property type="entry name" value="CopB"/>
    <property type="match status" value="1"/>
</dbReference>
<evidence type="ECO:0000313" key="4">
    <source>
        <dbReference type="Proteomes" id="UP000284021"/>
    </source>
</evidence>
<dbReference type="EMBL" id="QYUR01000008">
    <property type="protein sequence ID" value="RJG08812.1"/>
    <property type="molecule type" value="Genomic_DNA"/>
</dbReference>
<dbReference type="GO" id="GO:0009279">
    <property type="term" value="C:cell outer membrane"/>
    <property type="evidence" value="ECO:0007669"/>
    <property type="project" value="InterPro"/>
</dbReference>